<dbReference type="OrthoDB" id="3316391at2"/>
<evidence type="ECO:0000313" key="3">
    <source>
        <dbReference type="EMBL" id="OIJ27560.1"/>
    </source>
</evidence>
<dbReference type="PRINTS" id="PR00420">
    <property type="entry name" value="RNGMNOXGNASE"/>
</dbReference>
<reference evidence="3" key="1">
    <citation type="submission" date="2016-10" db="EMBL/GenBank/DDBJ databases">
        <title>Draft Genome Sequence of Nocardioides luteus Strain BAFB, an Alkane-Degrading Bacterium Isolated from JP-7 Polluted Soil.</title>
        <authorList>
            <person name="Brown L."/>
            <person name="Ruiz O.N."/>
            <person name="Gunasekera T."/>
        </authorList>
    </citation>
    <scope>NUCLEOTIDE SEQUENCE [LARGE SCALE GENOMIC DNA]</scope>
    <source>
        <strain evidence="3">BAFB</strain>
    </source>
</reference>
<dbReference type="Gene3D" id="3.30.70.2450">
    <property type="match status" value="1"/>
</dbReference>
<dbReference type="PANTHER" id="PTHR43476:SF3">
    <property type="entry name" value="FAD-BINDING MONOOXYGENASE"/>
    <property type="match status" value="1"/>
</dbReference>
<dbReference type="EMBL" id="JZDQ02000008">
    <property type="protein sequence ID" value="OIJ27560.1"/>
    <property type="molecule type" value="Genomic_DNA"/>
</dbReference>
<sequence length="527" mass="57663">MNPAASSETCPVVIVGAGPTGITAATLLGQYGIHCLVLDRWDGVYPQPRAVHLDDEIYRILAELGLADEFAAISRPAHGLRLVDRHLRVLAEFDRGGEQGRHGHPRANMFDQPDLEHLLRTNLKDQPSVTVRGNAEVTDVAQDGHDRIRLDFTDRVTGAHESVLATYVLGCDGANSVVRSSIGAGMEDMHFEQRWLVVDVATSADLDQWEGVHQVCDAARAATYMRIGDIRYRWEFQLLQGETADDFASLQALLPMIRPWVKDTAISHLELVRVAEYTFRAQVADRWRDGNVFVLGDAAHLTPPFIGQGMGAGLRDAMNLTWKIAGVLAGDLPASVLETYEAERKPHARALIRVAKLMGVLMTQGGRAGDTARRLLAPRLHHIPGIRSKILDSETPALARTVLVRRSSLRRSPAGRLAPNAFISDGRRLDQTVGHRFAVVSARPLTAAQRSLLTSRGAVAVEPSVGSPLHAWLIQNHVVAALVRPDRTVMFAGRDLTAVCAATPTFRPQRIAGSRARLASSRPKRQV</sequence>
<dbReference type="NCBIfam" id="NF004829">
    <property type="entry name" value="PRK06183.1-3"/>
    <property type="match status" value="1"/>
</dbReference>
<gene>
    <name evidence="3" type="ORF">UG56_007250</name>
</gene>
<dbReference type="PANTHER" id="PTHR43476">
    <property type="entry name" value="3-(3-HYDROXY-PHENYL)PROPIONATE/3-HYDROXYCINNAMIC ACID HYDROXYLASE"/>
    <property type="match status" value="1"/>
</dbReference>
<dbReference type="InterPro" id="IPR050631">
    <property type="entry name" value="PheA/TfdB_FAD_monoxygenase"/>
</dbReference>
<dbReference type="Proteomes" id="UP000033772">
    <property type="component" value="Unassembled WGS sequence"/>
</dbReference>
<protein>
    <submittedName>
        <fullName evidence="3">3-(3-hydroxyphenyl)propionate hydroxylase</fullName>
    </submittedName>
</protein>
<dbReference type="STRING" id="1844.UG56_007250"/>
<evidence type="ECO:0000259" key="2">
    <source>
        <dbReference type="Pfam" id="PF01494"/>
    </source>
</evidence>
<dbReference type="GO" id="GO:0008688">
    <property type="term" value="F:3-(3-hydroxyphenyl)propionate hydroxylase activity"/>
    <property type="evidence" value="ECO:0007669"/>
    <property type="project" value="TreeGrafter"/>
</dbReference>
<dbReference type="RefSeq" id="WP_045548624.1">
    <property type="nucleotide sequence ID" value="NZ_JZDQ02000008.1"/>
</dbReference>
<name>A0A1J4NA85_9ACTN</name>
<dbReference type="SUPFAM" id="SSF51905">
    <property type="entry name" value="FAD/NAD(P)-binding domain"/>
    <property type="match status" value="1"/>
</dbReference>
<keyword evidence="4" id="KW-1185">Reference proteome</keyword>
<dbReference type="Gene3D" id="3.50.50.60">
    <property type="entry name" value="FAD/NAD(P)-binding domain"/>
    <property type="match status" value="1"/>
</dbReference>
<accession>A0A1J4NA85</accession>
<dbReference type="Pfam" id="PF01494">
    <property type="entry name" value="FAD_binding_3"/>
    <property type="match status" value="1"/>
</dbReference>
<dbReference type="GO" id="GO:0071949">
    <property type="term" value="F:FAD binding"/>
    <property type="evidence" value="ECO:0007669"/>
    <property type="project" value="InterPro"/>
</dbReference>
<comment type="caution">
    <text evidence="3">The sequence shown here is derived from an EMBL/GenBank/DDBJ whole genome shotgun (WGS) entry which is preliminary data.</text>
</comment>
<organism evidence="3 4">
    <name type="scientific">Nocardioides luteus</name>
    <dbReference type="NCBI Taxonomy" id="1844"/>
    <lineage>
        <taxon>Bacteria</taxon>
        <taxon>Bacillati</taxon>
        <taxon>Actinomycetota</taxon>
        <taxon>Actinomycetes</taxon>
        <taxon>Propionibacteriales</taxon>
        <taxon>Nocardioidaceae</taxon>
        <taxon>Nocardioides</taxon>
    </lineage>
</organism>
<proteinExistence type="predicted"/>
<evidence type="ECO:0000313" key="4">
    <source>
        <dbReference type="Proteomes" id="UP000033772"/>
    </source>
</evidence>
<dbReference type="InterPro" id="IPR036188">
    <property type="entry name" value="FAD/NAD-bd_sf"/>
</dbReference>
<dbReference type="InterPro" id="IPR002938">
    <property type="entry name" value="FAD-bd"/>
</dbReference>
<keyword evidence="1" id="KW-0560">Oxidoreductase</keyword>
<feature type="domain" description="FAD-binding" evidence="2">
    <location>
        <begin position="10"/>
        <end position="353"/>
    </location>
</feature>
<dbReference type="AlphaFoldDB" id="A0A1J4NA85"/>
<evidence type="ECO:0000256" key="1">
    <source>
        <dbReference type="ARBA" id="ARBA00023002"/>
    </source>
</evidence>
<dbReference type="GO" id="GO:0019622">
    <property type="term" value="P:3-(3-hydroxy)phenylpropionate catabolic process"/>
    <property type="evidence" value="ECO:0007669"/>
    <property type="project" value="TreeGrafter"/>
</dbReference>